<keyword evidence="3 12" id="KW-0808">Transferase</keyword>
<feature type="domain" description="CBS" evidence="11">
    <location>
        <begin position="313"/>
        <end position="368"/>
    </location>
</feature>
<evidence type="ECO:0000256" key="10">
    <source>
        <dbReference type="SAM" id="MobiDB-lite"/>
    </source>
</evidence>
<dbReference type="EMBL" id="UOEX01000299">
    <property type="protein sequence ID" value="VAW39772.1"/>
    <property type="molecule type" value="Genomic_DNA"/>
</dbReference>
<dbReference type="Gene3D" id="3.10.310.30">
    <property type="match status" value="1"/>
</dbReference>
<dbReference type="InterPro" id="IPR003156">
    <property type="entry name" value="DHHA1_dom"/>
</dbReference>
<keyword evidence="4" id="KW-0819">tRNA processing</keyword>
<evidence type="ECO:0000256" key="6">
    <source>
        <dbReference type="ARBA" id="ARBA00022723"/>
    </source>
</evidence>
<comment type="cofactor">
    <cofactor evidence="1">
        <name>Mg(2+)</name>
        <dbReference type="ChEBI" id="CHEBI:18420"/>
    </cofactor>
</comment>
<dbReference type="SUPFAM" id="SSF54631">
    <property type="entry name" value="CBS-domain pair"/>
    <property type="match status" value="1"/>
</dbReference>
<dbReference type="Pfam" id="PF00571">
    <property type="entry name" value="CBS"/>
    <property type="match status" value="2"/>
</dbReference>
<sequence>MELITTHLHADFDAMAAMVAVHRLYPKALMAFPGSQEKNVRDYIKQWGQYPFQRLKNIDLAKVSRLIVVDTRQPSRIGKLAACLTNPGLTIHLYDHHPDAPGDMRGELEVVKEMGSTTTIIVEIFQRRGITITPEEAELLLIAIHEDTGSFAFDSTTPADLTAAAWLMEQGAQTSLISQFTAQELSSAELGLLNEMINGAITYTIRGVQMVVAKVNAPAYVDEFARLVRKFMVLENINVIFALARMGDRIYFIARSRLAEVNVGNIAQEFGGGGHASAASATIKNQTMVEAEEKLVRLLHKYVLPESRALDLMSAPVIFAGPGITINQAHEILTRYSITVLPIIVRKRMRGLISRRVVEKAIFHGLGEQPVDDYMTTDFAVLPSTATMADIQEVIIGHRQRFIPVVTNDKVVGVITRTDLLNILIKDPSHSPAALHQGNQPSLERNRNLNNLLVASHSKKMMRLLCTIGEVAQACNYRAYAVGGFVRDLLIKNADLDLDIVVEGDGIAFARRLAGKLGGRARTHEKFSTAVVKLPDGFKIDVATARLEYYEYPAALPTVELSSVKLDLFRRDFTINAMAIHLNPDKFGLLVDFFNCQNDLRDGQIRVLHNLSFVEDPTRVFRAVRFEQRLGFKLGKLTAKLMKNAVKMNMYNRFSGGRFFYELKMILAEENPQPAIYRLNQFKLLPFLHPALRLEQDLKRILRETHRGLAWYKRLYLDRPCSEWRVFLLALTARLKPTQLMDFFIKFEVADRERQRLMTDKLAAERAAAALAGKIVPQTRKRKPAKSTSGRRRKPTGQPIKASEIYRLLYGLSVEALLYLMGMTGDKGTEQAVSLYVTRLRDIKTYLNGHDLLEMGYGPGPKIGLLLTALLNARLDGLVKNRAEEEQFIQEQRTRP</sequence>
<proteinExistence type="predicted"/>
<dbReference type="Gene3D" id="1.10.3090.10">
    <property type="entry name" value="cca-adding enzyme, domain 2"/>
    <property type="match status" value="1"/>
</dbReference>
<dbReference type="InterPro" id="IPR000644">
    <property type="entry name" value="CBS_dom"/>
</dbReference>
<dbReference type="InterPro" id="IPR046342">
    <property type="entry name" value="CBS_dom_sf"/>
</dbReference>
<name>A0A3B0VL59_9ZZZZ</name>
<dbReference type="CDD" id="cd05398">
    <property type="entry name" value="NT_ClassII-CCAase"/>
    <property type="match status" value="1"/>
</dbReference>
<protein>
    <submittedName>
        <fullName evidence="12">tRNA nucleotidyltransferase, A-adding</fullName>
        <ecNumber evidence="12">2.7.7.72</ecNumber>
    </submittedName>
</protein>
<dbReference type="SMART" id="SM00116">
    <property type="entry name" value="CBS"/>
    <property type="match status" value="2"/>
</dbReference>
<dbReference type="CDD" id="cd17772">
    <property type="entry name" value="CBS_pair_DHH_polyA_Pol_assoc"/>
    <property type="match status" value="1"/>
</dbReference>
<dbReference type="InterPro" id="IPR002646">
    <property type="entry name" value="PolA_pol_head_dom"/>
</dbReference>
<dbReference type="GO" id="GO:0046872">
    <property type="term" value="F:metal ion binding"/>
    <property type="evidence" value="ECO:0007669"/>
    <property type="project" value="UniProtKB-KW"/>
</dbReference>
<evidence type="ECO:0000256" key="7">
    <source>
        <dbReference type="ARBA" id="ARBA00022741"/>
    </source>
</evidence>
<evidence type="ECO:0000313" key="12">
    <source>
        <dbReference type="EMBL" id="VAW39772.1"/>
    </source>
</evidence>
<feature type="region of interest" description="Disordered" evidence="10">
    <location>
        <begin position="778"/>
        <end position="797"/>
    </location>
</feature>
<dbReference type="Gene3D" id="3.10.580.10">
    <property type="entry name" value="CBS-domain"/>
    <property type="match status" value="2"/>
</dbReference>
<dbReference type="InterPro" id="IPR043519">
    <property type="entry name" value="NT_sf"/>
</dbReference>
<evidence type="ECO:0000256" key="2">
    <source>
        <dbReference type="ARBA" id="ARBA00022555"/>
    </source>
</evidence>
<dbReference type="SUPFAM" id="SSF64182">
    <property type="entry name" value="DHH phosphoesterases"/>
    <property type="match status" value="1"/>
</dbReference>
<evidence type="ECO:0000259" key="11">
    <source>
        <dbReference type="PROSITE" id="PS51371"/>
    </source>
</evidence>
<dbReference type="GO" id="GO:0008033">
    <property type="term" value="P:tRNA processing"/>
    <property type="evidence" value="ECO:0007669"/>
    <property type="project" value="UniProtKB-KW"/>
</dbReference>
<dbReference type="GO" id="GO:0004810">
    <property type="term" value="F:CCA tRNA nucleotidyltransferase activity"/>
    <property type="evidence" value="ECO:0007669"/>
    <property type="project" value="UniProtKB-EC"/>
</dbReference>
<reference evidence="12" key="1">
    <citation type="submission" date="2018-06" db="EMBL/GenBank/DDBJ databases">
        <authorList>
            <person name="Zhirakovskaya E."/>
        </authorList>
    </citation>
    <scope>NUCLEOTIDE SEQUENCE</scope>
</reference>
<evidence type="ECO:0000256" key="9">
    <source>
        <dbReference type="ARBA" id="ARBA00022884"/>
    </source>
</evidence>
<evidence type="ECO:0000256" key="8">
    <source>
        <dbReference type="ARBA" id="ARBA00022842"/>
    </source>
</evidence>
<dbReference type="SUPFAM" id="SSF81301">
    <property type="entry name" value="Nucleotidyltransferase"/>
    <property type="match status" value="1"/>
</dbReference>
<dbReference type="PROSITE" id="PS51371">
    <property type="entry name" value="CBS"/>
    <property type="match status" value="2"/>
</dbReference>
<keyword evidence="7" id="KW-0547">Nucleotide-binding</keyword>
<keyword evidence="9" id="KW-0694">RNA-binding</keyword>
<dbReference type="AlphaFoldDB" id="A0A3B0VL59"/>
<gene>
    <name evidence="12" type="ORF">MNBD_DELTA03-1318</name>
</gene>
<dbReference type="Gene3D" id="3.30.460.10">
    <property type="entry name" value="Beta Polymerase, domain 2"/>
    <property type="match status" value="1"/>
</dbReference>
<dbReference type="InterPro" id="IPR001667">
    <property type="entry name" value="DDH_dom"/>
</dbReference>
<dbReference type="Pfam" id="PF01368">
    <property type="entry name" value="DHH"/>
    <property type="match status" value="1"/>
</dbReference>
<keyword evidence="6" id="KW-0479">Metal-binding</keyword>
<keyword evidence="2" id="KW-0820">tRNA-binding</keyword>
<dbReference type="Gene3D" id="3.90.1640.10">
    <property type="entry name" value="inorganic pyrophosphatase (n-terminal core)"/>
    <property type="match status" value="1"/>
</dbReference>
<dbReference type="EC" id="2.7.7.72" evidence="12"/>
<keyword evidence="8" id="KW-0460">Magnesium</keyword>
<dbReference type="Pfam" id="PF02272">
    <property type="entry name" value="DHHA1"/>
    <property type="match status" value="1"/>
</dbReference>
<dbReference type="GO" id="GO:0000166">
    <property type="term" value="F:nucleotide binding"/>
    <property type="evidence" value="ECO:0007669"/>
    <property type="project" value="UniProtKB-KW"/>
</dbReference>
<dbReference type="PANTHER" id="PTHR47788:SF1">
    <property type="entry name" value="A-ADDING TRNA NUCLEOTIDYLTRANSFERASE"/>
    <property type="match status" value="1"/>
</dbReference>
<dbReference type="GO" id="GO:0000049">
    <property type="term" value="F:tRNA binding"/>
    <property type="evidence" value="ECO:0007669"/>
    <property type="project" value="UniProtKB-KW"/>
</dbReference>
<evidence type="ECO:0000256" key="1">
    <source>
        <dbReference type="ARBA" id="ARBA00001946"/>
    </source>
</evidence>
<evidence type="ECO:0000256" key="4">
    <source>
        <dbReference type="ARBA" id="ARBA00022694"/>
    </source>
</evidence>
<dbReference type="Pfam" id="PF01743">
    <property type="entry name" value="PolyA_pol"/>
    <property type="match status" value="1"/>
</dbReference>
<keyword evidence="5 12" id="KW-0548">Nucleotidyltransferase</keyword>
<evidence type="ECO:0000256" key="5">
    <source>
        <dbReference type="ARBA" id="ARBA00022695"/>
    </source>
</evidence>
<dbReference type="InterPro" id="IPR052390">
    <property type="entry name" value="tRNA_nt/polyA_polymerase"/>
</dbReference>
<organism evidence="12">
    <name type="scientific">hydrothermal vent metagenome</name>
    <dbReference type="NCBI Taxonomy" id="652676"/>
    <lineage>
        <taxon>unclassified sequences</taxon>
        <taxon>metagenomes</taxon>
        <taxon>ecological metagenomes</taxon>
    </lineage>
</organism>
<evidence type="ECO:0000256" key="3">
    <source>
        <dbReference type="ARBA" id="ARBA00022679"/>
    </source>
</evidence>
<accession>A0A3B0VL59</accession>
<dbReference type="PANTHER" id="PTHR47788">
    <property type="entry name" value="POLYA POLYMERASE"/>
    <property type="match status" value="1"/>
</dbReference>
<feature type="domain" description="CBS" evidence="11">
    <location>
        <begin position="375"/>
        <end position="432"/>
    </location>
</feature>
<feature type="compositionally biased region" description="Basic residues" evidence="10">
    <location>
        <begin position="779"/>
        <end position="795"/>
    </location>
</feature>
<dbReference type="SUPFAM" id="SSF81891">
    <property type="entry name" value="Poly A polymerase C-terminal region-like"/>
    <property type="match status" value="1"/>
</dbReference>
<dbReference type="InterPro" id="IPR038763">
    <property type="entry name" value="DHH_sf"/>
</dbReference>